<dbReference type="AlphaFoldDB" id="A0A1Y2AAZ3"/>
<feature type="compositionally biased region" description="Low complexity" evidence="1">
    <location>
        <begin position="47"/>
        <end position="60"/>
    </location>
</feature>
<name>A0A1Y2AAZ3_9PLEO</name>
<organism evidence="2 3">
    <name type="scientific">Clohesyomyces aquaticus</name>
    <dbReference type="NCBI Taxonomy" id="1231657"/>
    <lineage>
        <taxon>Eukaryota</taxon>
        <taxon>Fungi</taxon>
        <taxon>Dikarya</taxon>
        <taxon>Ascomycota</taxon>
        <taxon>Pezizomycotina</taxon>
        <taxon>Dothideomycetes</taxon>
        <taxon>Pleosporomycetidae</taxon>
        <taxon>Pleosporales</taxon>
        <taxon>Lindgomycetaceae</taxon>
        <taxon>Clohesyomyces</taxon>
    </lineage>
</organism>
<gene>
    <name evidence="2" type="ORF">BCR34DRAFT_1054</name>
</gene>
<sequence length="162" mass="17426">MHTHTPVAHPHRPPSTVLKFLATERQRREPIMPCADAATANRHHAADPSPSQTPQQSFQSLGRTARKLVRAATTVSGAFPMGWGSTLDGVLEAISTGRGKACVVGRGGGVRRRAKTLTLAVGTVSARWISGRGVEVCWSSRYVGEREAETPRSVMTRTMNGN</sequence>
<keyword evidence="3" id="KW-1185">Reference proteome</keyword>
<dbReference type="EMBL" id="MCFA01000001">
    <property type="protein sequence ID" value="ORY19696.1"/>
    <property type="molecule type" value="Genomic_DNA"/>
</dbReference>
<protein>
    <submittedName>
        <fullName evidence="2">Uncharacterized protein</fullName>
    </submittedName>
</protein>
<evidence type="ECO:0000256" key="1">
    <source>
        <dbReference type="SAM" id="MobiDB-lite"/>
    </source>
</evidence>
<reference evidence="2 3" key="1">
    <citation type="submission" date="2016-07" db="EMBL/GenBank/DDBJ databases">
        <title>Pervasive Adenine N6-methylation of Active Genes in Fungi.</title>
        <authorList>
            <consortium name="DOE Joint Genome Institute"/>
            <person name="Mondo S.J."/>
            <person name="Dannebaum R.O."/>
            <person name="Kuo R.C."/>
            <person name="Labutti K."/>
            <person name="Haridas S."/>
            <person name="Kuo A."/>
            <person name="Salamov A."/>
            <person name="Ahrendt S.R."/>
            <person name="Lipzen A."/>
            <person name="Sullivan W."/>
            <person name="Andreopoulos W.B."/>
            <person name="Clum A."/>
            <person name="Lindquist E."/>
            <person name="Daum C."/>
            <person name="Ramamoorthy G.K."/>
            <person name="Gryganskyi A."/>
            <person name="Culley D."/>
            <person name="Magnuson J.K."/>
            <person name="James T.Y."/>
            <person name="O'Malley M.A."/>
            <person name="Stajich J.E."/>
            <person name="Spatafora J.W."/>
            <person name="Visel A."/>
            <person name="Grigoriev I.V."/>
        </authorList>
    </citation>
    <scope>NUCLEOTIDE SEQUENCE [LARGE SCALE GENOMIC DNA]</scope>
    <source>
        <strain evidence="2 3">CBS 115471</strain>
    </source>
</reference>
<proteinExistence type="predicted"/>
<evidence type="ECO:0000313" key="2">
    <source>
        <dbReference type="EMBL" id="ORY19696.1"/>
    </source>
</evidence>
<feature type="region of interest" description="Disordered" evidence="1">
    <location>
        <begin position="39"/>
        <end position="60"/>
    </location>
</feature>
<accession>A0A1Y2AAZ3</accession>
<comment type="caution">
    <text evidence="2">The sequence shown here is derived from an EMBL/GenBank/DDBJ whole genome shotgun (WGS) entry which is preliminary data.</text>
</comment>
<evidence type="ECO:0000313" key="3">
    <source>
        <dbReference type="Proteomes" id="UP000193144"/>
    </source>
</evidence>
<dbReference type="Proteomes" id="UP000193144">
    <property type="component" value="Unassembled WGS sequence"/>
</dbReference>